<keyword evidence="3" id="KW-1185">Reference proteome</keyword>
<feature type="compositionally biased region" description="Low complexity" evidence="1">
    <location>
        <begin position="53"/>
        <end position="75"/>
    </location>
</feature>
<protein>
    <recommendedName>
        <fullName evidence="4">Reverse transcriptase domain-containing protein</fullName>
    </recommendedName>
</protein>
<proteinExistence type="predicted"/>
<dbReference type="EMBL" id="BQNB010018547">
    <property type="protein sequence ID" value="GJT75615.1"/>
    <property type="molecule type" value="Genomic_DNA"/>
</dbReference>
<dbReference type="Proteomes" id="UP001151760">
    <property type="component" value="Unassembled WGS sequence"/>
</dbReference>
<accession>A0ABQ5GK16</accession>
<feature type="compositionally biased region" description="Polar residues" evidence="1">
    <location>
        <begin position="19"/>
        <end position="33"/>
    </location>
</feature>
<evidence type="ECO:0000313" key="2">
    <source>
        <dbReference type="EMBL" id="GJT75615.1"/>
    </source>
</evidence>
<name>A0ABQ5GK16_9ASTR</name>
<comment type="caution">
    <text evidence="2">The sequence shown here is derived from an EMBL/GenBank/DDBJ whole genome shotgun (WGS) entry which is preliminary data.</text>
</comment>
<evidence type="ECO:0008006" key="4">
    <source>
        <dbReference type="Google" id="ProtNLM"/>
    </source>
</evidence>
<evidence type="ECO:0000256" key="1">
    <source>
        <dbReference type="SAM" id="MobiDB-lite"/>
    </source>
</evidence>
<feature type="region of interest" description="Disordered" evidence="1">
    <location>
        <begin position="102"/>
        <end position="124"/>
    </location>
</feature>
<feature type="region of interest" description="Disordered" evidence="1">
    <location>
        <begin position="1"/>
        <end position="85"/>
    </location>
</feature>
<reference evidence="2" key="2">
    <citation type="submission" date="2022-01" db="EMBL/GenBank/DDBJ databases">
        <authorList>
            <person name="Yamashiro T."/>
            <person name="Shiraishi A."/>
            <person name="Satake H."/>
            <person name="Nakayama K."/>
        </authorList>
    </citation>
    <scope>NUCLEOTIDE SEQUENCE</scope>
</reference>
<reference evidence="2" key="1">
    <citation type="journal article" date="2022" name="Int. J. Mol. Sci.">
        <title>Draft Genome of Tanacetum Coccineum: Genomic Comparison of Closely Related Tanacetum-Family Plants.</title>
        <authorList>
            <person name="Yamashiro T."/>
            <person name="Shiraishi A."/>
            <person name="Nakayama K."/>
            <person name="Satake H."/>
        </authorList>
    </citation>
    <scope>NUCLEOTIDE SEQUENCE</scope>
</reference>
<evidence type="ECO:0000313" key="3">
    <source>
        <dbReference type="Proteomes" id="UP001151760"/>
    </source>
</evidence>
<organism evidence="2 3">
    <name type="scientific">Tanacetum coccineum</name>
    <dbReference type="NCBI Taxonomy" id="301880"/>
    <lineage>
        <taxon>Eukaryota</taxon>
        <taxon>Viridiplantae</taxon>
        <taxon>Streptophyta</taxon>
        <taxon>Embryophyta</taxon>
        <taxon>Tracheophyta</taxon>
        <taxon>Spermatophyta</taxon>
        <taxon>Magnoliopsida</taxon>
        <taxon>eudicotyledons</taxon>
        <taxon>Gunneridae</taxon>
        <taxon>Pentapetalae</taxon>
        <taxon>asterids</taxon>
        <taxon>campanulids</taxon>
        <taxon>Asterales</taxon>
        <taxon>Asteraceae</taxon>
        <taxon>Asteroideae</taxon>
        <taxon>Anthemideae</taxon>
        <taxon>Anthemidinae</taxon>
        <taxon>Tanacetum</taxon>
    </lineage>
</organism>
<gene>
    <name evidence="2" type="ORF">Tco_1042340</name>
</gene>
<sequence length="244" mass="27037">MSSYTHPSIPSDYDVKDAFSSTNAPNYTPTSPDYSRDFFPPEDISPPKDTETPVESPIPVSPSSSVGSSSPVRSTTPPPDYPFDESIFAELDNSLWIIPRPLRSEPVPEEPDEMPPKRMSTSEEPTMNQAAIKKLVADSVSAALEAQAANMANTDNTTRPREAPVARQCSYKEFMSCQPINFKGTEGAIGLIRWFERSESVFSRSNCTKDCKVKFATGTLTEEALSWWNYFAQPIGIEEAYKIT</sequence>